<dbReference type="AlphaFoldDB" id="C0PKV0"/>
<protein>
    <submittedName>
        <fullName evidence="2">Uncharacterized protein</fullName>
    </submittedName>
</protein>
<proteinExistence type="evidence at transcript level"/>
<organism evidence="2">
    <name type="scientific">Zea mays</name>
    <name type="common">Maize</name>
    <dbReference type="NCBI Taxonomy" id="4577"/>
    <lineage>
        <taxon>Eukaryota</taxon>
        <taxon>Viridiplantae</taxon>
        <taxon>Streptophyta</taxon>
        <taxon>Embryophyta</taxon>
        <taxon>Tracheophyta</taxon>
        <taxon>Spermatophyta</taxon>
        <taxon>Magnoliopsida</taxon>
        <taxon>Liliopsida</taxon>
        <taxon>Poales</taxon>
        <taxon>Poaceae</taxon>
        <taxon>PACMAD clade</taxon>
        <taxon>Panicoideae</taxon>
        <taxon>Andropogonodae</taxon>
        <taxon>Andropogoneae</taxon>
        <taxon>Tripsacinae</taxon>
        <taxon>Zea</taxon>
    </lineage>
</organism>
<dbReference type="HOGENOM" id="CLU_2362803_0_0_1"/>
<evidence type="ECO:0000313" key="2">
    <source>
        <dbReference type="EMBL" id="ACN35816.1"/>
    </source>
</evidence>
<reference evidence="2" key="2">
    <citation type="submission" date="2012-06" db="EMBL/GenBank/DDBJ databases">
        <authorList>
            <person name="Yu Y."/>
            <person name="Currie J."/>
            <person name="Lomeli R."/>
            <person name="Angelova A."/>
            <person name="Collura K."/>
            <person name="Wissotski M."/>
            <person name="Campos D."/>
            <person name="Kudrna D."/>
            <person name="Golser W."/>
            <person name="Ashely E."/>
            <person name="Descour A."/>
            <person name="Fernandes J."/>
            <person name="Soderlund C."/>
            <person name="Walbot V."/>
        </authorList>
    </citation>
    <scope>NUCLEOTIDE SEQUENCE</scope>
    <source>
        <strain evidence="2">B73</strain>
    </source>
</reference>
<dbReference type="EMBL" id="BT068919">
    <property type="protein sequence ID" value="ACN35816.1"/>
    <property type="molecule type" value="mRNA"/>
</dbReference>
<sequence>MAALQWTRKNQSLTRRWARKNQSLTRKNSNKTKEIKKRTAATMDPEEPVSHPPNHIILQTKSSDPMAALQNPATRMISGENSRQICFELRSPSLLT</sequence>
<feature type="compositionally biased region" description="Basic residues" evidence="1">
    <location>
        <begin position="28"/>
        <end position="39"/>
    </location>
</feature>
<accession>C0PKV0</accession>
<evidence type="ECO:0000256" key="1">
    <source>
        <dbReference type="SAM" id="MobiDB-lite"/>
    </source>
</evidence>
<name>C0PKV0_MAIZE</name>
<feature type="compositionally biased region" description="Polar residues" evidence="1">
    <location>
        <begin position="7"/>
        <end position="27"/>
    </location>
</feature>
<reference evidence="2" key="1">
    <citation type="journal article" date="2009" name="PLoS Genet.">
        <title>Sequencing, mapping, and analysis of 27,455 maize full-length cDNAs.</title>
        <authorList>
            <person name="Soderlund C."/>
            <person name="Descour A."/>
            <person name="Kudrna D."/>
            <person name="Bomhoff M."/>
            <person name="Boyd L."/>
            <person name="Currie J."/>
            <person name="Angelova A."/>
            <person name="Collura K."/>
            <person name="Wissotski M."/>
            <person name="Ashley E."/>
            <person name="Morrow D."/>
            <person name="Fernandes J."/>
            <person name="Walbot V."/>
            <person name="Yu Y."/>
        </authorList>
    </citation>
    <scope>NUCLEOTIDE SEQUENCE</scope>
    <source>
        <strain evidence="2">B73</strain>
    </source>
</reference>
<feature type="region of interest" description="Disordered" evidence="1">
    <location>
        <begin position="1"/>
        <end position="53"/>
    </location>
</feature>